<keyword evidence="4" id="KW-1185">Reference proteome</keyword>
<evidence type="ECO:0000313" key="3">
    <source>
        <dbReference type="Proteomes" id="UP000198919"/>
    </source>
</evidence>
<proteinExistence type="predicted"/>
<dbReference type="EMBL" id="NITY01000027">
    <property type="protein sequence ID" value="PHM36539.1"/>
    <property type="molecule type" value="Genomic_DNA"/>
</dbReference>
<dbReference type="AlphaFoldDB" id="A0A1I3XBA0"/>
<evidence type="ECO:0000313" key="2">
    <source>
        <dbReference type="EMBL" id="SFK16609.1"/>
    </source>
</evidence>
<dbReference type="PROSITE" id="PS51257">
    <property type="entry name" value="PROKAR_LIPOPROTEIN"/>
    <property type="match status" value="1"/>
</dbReference>
<protein>
    <recommendedName>
        <fullName evidence="5">Conjugal transfer protein</fullName>
    </recommendedName>
</protein>
<dbReference type="RefSeq" id="WP_092514110.1">
    <property type="nucleotide sequence ID" value="NZ_CAWNQB010000020.1"/>
</dbReference>
<accession>A0A1I3XBA0</accession>
<dbReference type="EMBL" id="FORG01000033">
    <property type="protein sequence ID" value="SFK16609.1"/>
    <property type="molecule type" value="Genomic_DNA"/>
</dbReference>
<gene>
    <name evidence="2" type="ORF">SAMN05421680_13323</name>
    <name evidence="1" type="ORF">Xmau_04209</name>
</gene>
<name>A0A1I3XBA0_9GAMM</name>
<reference evidence="1 4" key="3">
    <citation type="journal article" date="2017" name="Nat. Microbiol.">
        <title>Natural product diversity associated with the nematode symbionts Photorhabdus and Xenorhabdus.</title>
        <authorList>
            <person name="Tobias N.J."/>
            <person name="Wolff H."/>
            <person name="Djahanschiri B."/>
            <person name="Grundmann F."/>
            <person name="Kronenwerth M."/>
            <person name="Shi Y.M."/>
            <person name="Simonyi S."/>
            <person name="Grun P."/>
            <person name="Shapiro-Ilan D."/>
            <person name="Pidot S.J."/>
            <person name="Stinear T.P."/>
            <person name="Ebersberger I."/>
            <person name="Bode H.B."/>
        </authorList>
    </citation>
    <scope>NUCLEOTIDE SEQUENCE [LARGE SCALE GENOMIC DNA]</scope>
    <source>
        <strain evidence="1 4">DSM 17908</strain>
    </source>
</reference>
<evidence type="ECO:0000313" key="1">
    <source>
        <dbReference type="EMBL" id="PHM36539.1"/>
    </source>
</evidence>
<reference evidence="3" key="2">
    <citation type="submission" date="2016-10" db="EMBL/GenBank/DDBJ databases">
        <authorList>
            <person name="Varghese N."/>
            <person name="Submissions S."/>
        </authorList>
    </citation>
    <scope>NUCLEOTIDE SEQUENCE [LARGE SCALE GENOMIC DNA]</scope>
    <source>
        <strain evidence="3">DSM 17908</strain>
    </source>
</reference>
<dbReference type="Proteomes" id="UP000198919">
    <property type="component" value="Unassembled WGS sequence"/>
</dbReference>
<dbReference type="Proteomes" id="UP000224607">
    <property type="component" value="Unassembled WGS sequence"/>
</dbReference>
<sequence>MKKFLFLIIVSIGLFGCASQKTVPPVSGGLEPVNTPEVMNTAGK</sequence>
<reference evidence="2" key="1">
    <citation type="submission" date="2016-10" db="EMBL/GenBank/DDBJ databases">
        <authorList>
            <person name="de Groot N.N."/>
        </authorList>
    </citation>
    <scope>NUCLEOTIDE SEQUENCE [LARGE SCALE GENOMIC DNA]</scope>
    <source>
        <strain evidence="2">DSM 17908</strain>
    </source>
</reference>
<evidence type="ECO:0000313" key="4">
    <source>
        <dbReference type="Proteomes" id="UP000224607"/>
    </source>
</evidence>
<evidence type="ECO:0008006" key="5">
    <source>
        <dbReference type="Google" id="ProtNLM"/>
    </source>
</evidence>
<organism evidence="2 3">
    <name type="scientific">Xenorhabdus mauleonii</name>
    <dbReference type="NCBI Taxonomy" id="351675"/>
    <lineage>
        <taxon>Bacteria</taxon>
        <taxon>Pseudomonadati</taxon>
        <taxon>Pseudomonadota</taxon>
        <taxon>Gammaproteobacteria</taxon>
        <taxon>Enterobacterales</taxon>
        <taxon>Morganellaceae</taxon>
        <taxon>Xenorhabdus</taxon>
    </lineage>
</organism>